<dbReference type="GO" id="GO:0043025">
    <property type="term" value="C:neuronal cell body"/>
    <property type="evidence" value="ECO:0007669"/>
    <property type="project" value="TreeGrafter"/>
</dbReference>
<dbReference type="Pfam" id="PF08395">
    <property type="entry name" value="7tm_7"/>
    <property type="match status" value="1"/>
</dbReference>
<dbReference type="PANTHER" id="PTHR21143:SF134">
    <property type="entry name" value="GUSTATORY RECEPTOR"/>
    <property type="match status" value="1"/>
</dbReference>
<feature type="transmembrane region" description="Helical" evidence="8">
    <location>
        <begin position="213"/>
        <end position="237"/>
    </location>
</feature>
<sequence length="310" mass="36698">MVSMFPRAVAIACTISRITVMYKNVSVMAKYKKKIKEYEVYYPITVDKENSRRFLIIAIVFLYSILILPFNVFRLFLIYYYYKNIKILVFILLMYIQNVSMSMTEIQFMVYCFGLYAKFQSINEDMSTIKSKTISINRYPFVLKSEKRKRVEVYPSVRSIELLKMRHQFVCESVSDLNEIYSIQLGMSISVLFIMLLFDIYEVVTSELVKTKSLFLLYGWLTQYIFRFIVVILMSHITTKQGHRTKLLITDIHNRNLDSRTKEELRLFLNQVCNHSMEFTTFDFLTLNTHLITSAIVAGTTYIVILLQFR</sequence>
<comment type="function">
    <text evidence="8">Gustatory receptor which mediates acceptance or avoidance behavior, depending on its substrates.</text>
</comment>
<comment type="caution">
    <text evidence="9">The sequence shown here is derived from an EMBL/GenBank/DDBJ whole genome shotgun (WGS) entry which is preliminary data.</text>
</comment>
<comment type="similarity">
    <text evidence="8">Belongs to the insect chemoreceptor superfamily. Gustatory receptor (GR) family.</text>
</comment>
<evidence type="ECO:0000256" key="5">
    <source>
        <dbReference type="ARBA" id="ARBA00023136"/>
    </source>
</evidence>
<protein>
    <recommendedName>
        <fullName evidence="8">Gustatory receptor</fullName>
    </recommendedName>
</protein>
<feature type="transmembrane region" description="Helical" evidence="8">
    <location>
        <begin position="180"/>
        <end position="201"/>
    </location>
</feature>
<dbReference type="GO" id="GO:0007165">
    <property type="term" value="P:signal transduction"/>
    <property type="evidence" value="ECO:0007669"/>
    <property type="project" value="UniProtKB-KW"/>
</dbReference>
<comment type="subcellular location">
    <subcellularLocation>
        <location evidence="1 8">Cell membrane</location>
        <topology evidence="1 8">Multi-pass membrane protein</topology>
    </subcellularLocation>
</comment>
<reference evidence="9 10" key="1">
    <citation type="submission" date="2023-01" db="EMBL/GenBank/DDBJ databases">
        <authorList>
            <person name="Whitehead M."/>
        </authorList>
    </citation>
    <scope>NUCLEOTIDE SEQUENCE [LARGE SCALE GENOMIC DNA]</scope>
</reference>
<comment type="caution">
    <text evidence="8">Lacks conserved residue(s) required for the propagation of feature annotation.</text>
</comment>
<dbReference type="GO" id="GO:0050909">
    <property type="term" value="P:sensory perception of taste"/>
    <property type="evidence" value="ECO:0007669"/>
    <property type="project" value="InterPro"/>
</dbReference>
<evidence type="ECO:0000256" key="4">
    <source>
        <dbReference type="ARBA" id="ARBA00022989"/>
    </source>
</evidence>
<dbReference type="AlphaFoldDB" id="A0AAV0XL98"/>
<dbReference type="GO" id="GO:0030425">
    <property type="term" value="C:dendrite"/>
    <property type="evidence" value="ECO:0007669"/>
    <property type="project" value="TreeGrafter"/>
</dbReference>
<dbReference type="GO" id="GO:0008049">
    <property type="term" value="P:male courtship behavior"/>
    <property type="evidence" value="ECO:0007669"/>
    <property type="project" value="TreeGrafter"/>
</dbReference>
<dbReference type="EMBL" id="CARXXK010000005">
    <property type="protein sequence ID" value="CAI6368181.1"/>
    <property type="molecule type" value="Genomic_DNA"/>
</dbReference>
<keyword evidence="2 8" id="KW-1003">Cell membrane</keyword>
<keyword evidence="3 8" id="KW-0812">Transmembrane</keyword>
<keyword evidence="6 8" id="KW-0675">Receptor</keyword>
<accession>A0AAV0XL98</accession>
<feature type="transmembrane region" description="Helical" evidence="8">
    <location>
        <begin position="54"/>
        <end position="80"/>
    </location>
</feature>
<keyword evidence="5 8" id="KW-0472">Membrane</keyword>
<keyword evidence="7 8" id="KW-0807">Transducer</keyword>
<feature type="transmembrane region" description="Helical" evidence="8">
    <location>
        <begin position="87"/>
        <end position="117"/>
    </location>
</feature>
<organism evidence="9 10">
    <name type="scientific">Macrosiphum euphorbiae</name>
    <name type="common">potato aphid</name>
    <dbReference type="NCBI Taxonomy" id="13131"/>
    <lineage>
        <taxon>Eukaryota</taxon>
        <taxon>Metazoa</taxon>
        <taxon>Ecdysozoa</taxon>
        <taxon>Arthropoda</taxon>
        <taxon>Hexapoda</taxon>
        <taxon>Insecta</taxon>
        <taxon>Pterygota</taxon>
        <taxon>Neoptera</taxon>
        <taxon>Paraneoptera</taxon>
        <taxon>Hemiptera</taxon>
        <taxon>Sternorrhyncha</taxon>
        <taxon>Aphidomorpha</taxon>
        <taxon>Aphidoidea</taxon>
        <taxon>Aphididae</taxon>
        <taxon>Macrosiphini</taxon>
        <taxon>Macrosiphum</taxon>
    </lineage>
</organism>
<evidence type="ECO:0000256" key="1">
    <source>
        <dbReference type="ARBA" id="ARBA00004651"/>
    </source>
</evidence>
<keyword evidence="4 8" id="KW-1133">Transmembrane helix</keyword>
<evidence type="ECO:0000256" key="6">
    <source>
        <dbReference type="ARBA" id="ARBA00023170"/>
    </source>
</evidence>
<proteinExistence type="inferred from homology"/>
<keyword evidence="10" id="KW-1185">Reference proteome</keyword>
<feature type="transmembrane region" description="Helical" evidence="8">
    <location>
        <begin position="287"/>
        <end position="307"/>
    </location>
</feature>
<evidence type="ECO:0000313" key="10">
    <source>
        <dbReference type="Proteomes" id="UP001160148"/>
    </source>
</evidence>
<evidence type="ECO:0000256" key="8">
    <source>
        <dbReference type="RuleBase" id="RU363108"/>
    </source>
</evidence>
<dbReference type="Proteomes" id="UP001160148">
    <property type="component" value="Unassembled WGS sequence"/>
</dbReference>
<dbReference type="PANTHER" id="PTHR21143">
    <property type="entry name" value="INVERTEBRATE GUSTATORY RECEPTOR"/>
    <property type="match status" value="1"/>
</dbReference>
<evidence type="ECO:0000313" key="9">
    <source>
        <dbReference type="EMBL" id="CAI6368181.1"/>
    </source>
</evidence>
<dbReference type="GO" id="GO:0005886">
    <property type="term" value="C:plasma membrane"/>
    <property type="evidence" value="ECO:0007669"/>
    <property type="project" value="UniProtKB-SubCell"/>
</dbReference>
<dbReference type="GO" id="GO:0007635">
    <property type="term" value="P:chemosensory behavior"/>
    <property type="evidence" value="ECO:0007669"/>
    <property type="project" value="TreeGrafter"/>
</dbReference>
<gene>
    <name evidence="9" type="ORF">MEUPH1_LOCUS22569</name>
</gene>
<evidence type="ECO:0000256" key="3">
    <source>
        <dbReference type="ARBA" id="ARBA00022692"/>
    </source>
</evidence>
<evidence type="ECO:0000256" key="7">
    <source>
        <dbReference type="ARBA" id="ARBA00023224"/>
    </source>
</evidence>
<dbReference type="InterPro" id="IPR013604">
    <property type="entry name" value="7TM_chemorcpt"/>
</dbReference>
<name>A0AAV0XL98_9HEMI</name>
<dbReference type="GO" id="GO:0030424">
    <property type="term" value="C:axon"/>
    <property type="evidence" value="ECO:0007669"/>
    <property type="project" value="TreeGrafter"/>
</dbReference>
<evidence type="ECO:0000256" key="2">
    <source>
        <dbReference type="ARBA" id="ARBA00022475"/>
    </source>
</evidence>